<dbReference type="GeneID" id="84572831"/>
<dbReference type="RefSeq" id="WP_005524683.1">
    <property type="nucleotide sequence ID" value="NZ_CP050134.2"/>
</dbReference>
<name>A0A6H9XQ49_9CORY</name>
<sequence length="269" mass="30781">MYSGFSPELNAAIEAGVAKYGPLELSKRFLFHYMRENGVTYGDAWQCVMELSESSFEDPVYFRKVEQIYAKYAKIVDEDSAGTEEESIRCFTKNDVLISVLYSSEYPISQLPYDICDNVKGLCWDEERIQDSFAELDNETGIPDFHPPAITFSTPIKSLDDARKAVAARKDLDRPLTLLDTWGFESPTQFLVVAILFQDWPIPPYNCIVDKTDGKVYTTDMKNAEVFKHFGEDGIRVVSMTGKDKVLWHEWSRTMLETLPPYPGENWLT</sequence>
<dbReference type="EMBL" id="UARK01000001">
    <property type="protein sequence ID" value="SPW24380.1"/>
    <property type="molecule type" value="Genomic_DNA"/>
</dbReference>
<dbReference type="AlphaFoldDB" id="A0A6H9XQ49"/>
<proteinExistence type="predicted"/>
<accession>A0A6H9XQ49</accession>
<protein>
    <submittedName>
        <fullName evidence="1">Uncharacterized protein</fullName>
    </submittedName>
</protein>
<reference evidence="1 2" key="1">
    <citation type="submission" date="2018-06" db="EMBL/GenBank/DDBJ databases">
        <authorList>
            <consortium name="Pathogen Informatics"/>
            <person name="Doyle S."/>
        </authorList>
    </citation>
    <scope>NUCLEOTIDE SEQUENCE [LARGE SCALE GENOMIC DNA]</scope>
    <source>
        <strain evidence="1 2">NCTC10254</strain>
    </source>
</reference>
<gene>
    <name evidence="1" type="ORF">NCTC10254_00758</name>
</gene>
<comment type="caution">
    <text evidence="1">The sequence shown here is derived from an EMBL/GenBank/DDBJ whole genome shotgun (WGS) entry which is preliminary data.</text>
</comment>
<evidence type="ECO:0000313" key="2">
    <source>
        <dbReference type="Proteomes" id="UP000249886"/>
    </source>
</evidence>
<evidence type="ECO:0000313" key="1">
    <source>
        <dbReference type="EMBL" id="SPW24380.1"/>
    </source>
</evidence>
<organism evidence="1 2">
    <name type="scientific">Corynebacterium matruchotii</name>
    <dbReference type="NCBI Taxonomy" id="43768"/>
    <lineage>
        <taxon>Bacteria</taxon>
        <taxon>Bacillati</taxon>
        <taxon>Actinomycetota</taxon>
        <taxon>Actinomycetes</taxon>
        <taxon>Mycobacteriales</taxon>
        <taxon>Corynebacteriaceae</taxon>
        <taxon>Corynebacterium</taxon>
    </lineage>
</organism>
<dbReference type="Proteomes" id="UP000249886">
    <property type="component" value="Unassembled WGS sequence"/>
</dbReference>